<comment type="caution">
    <text evidence="14">The sequence shown here is derived from an EMBL/GenBank/DDBJ whole genome shotgun (WGS) entry which is preliminary data.</text>
</comment>
<dbReference type="Gene3D" id="3.40.50.300">
    <property type="entry name" value="P-loop containing nucleotide triphosphate hydrolases"/>
    <property type="match status" value="2"/>
</dbReference>
<sequence>MTRSTEIPKVLENHKLRIEREMSLINELSDDDNQKAIRKLLWKQLSNQSEAFKTIINNLREYRPETPQNRENYRKRLIREISRLSNPLPIHAKREDLIDTIIDNRVTILRSETRSGKSTQLVQYLVDAGLADHGDIACTQPRRFAVKTMALRVAKEFGCRIGEEVGYQVNNIDICVSQRTRIRFVTEAILLNEYHDDPKLNAYSVIVIDDVHERKVDTDLLLGVMKKCLAKRGNLKLIIMSATIDENLFKHYYPGAVFLDLPGGLSPIEDEYLTKNPQNYFDTAIATTLEIHETQLPGDILVFLTSPEEVHRAMNELKIKLRSSNSALVLPLHANLSTDELQLALQPSSGSQRKIIFATNAAEASINIDGIRHVIDSGMVKETFVDLSKNQRSFKICFTSQSSIQQRRGRAGRTSPGKFPQPEILRIQLCVAVLKLKYFGVLDVYNFDWVEAPTKQSLDTAINILTALDAIDSESGELTTDGRDMARLGIDPMLSAMILAGRKYNCLSHVLALAGMLDTSLSVWTGGTSENERKPQVHVRVNLSVASRSGGDFLELLHLFIQWQKSSRAVQDNQVWCRQRAINSRSLKMAENFARETARQIDSHFELNSVELDDDLTSRIIRCICGGFFQHLAVSNGIADYGYQLINGLDGVHAKLHQSSVLYLAERVPEFVLYHNIFMICGETCITLACPVDLDLLNKSWIASLPRPPAEYKLRCHVFNDVGPLIIRSIFGKGLKSLTTFRDDYKIFVDIKFEESRLSLLGSREKLERAKEYFKSRLDRERKKLLAHTREFETIGGVRILLGTGAKITSVLIEDEYVRVLVNSLPNGLTDDDIYQKFHQCGAVQSVKMQRKNADDQSAVVTFEKRESARNAVTRLSRERWNGRNVDVIPIRAGTSTFQWGQYYQLKAYWYMTESEGHGRIYFAREKTTRRSKKLFKHRGYHCQIQKITRNPAIECSWPFVEHNGEATLWFSTPDQARQIIQNQDFALFSPRLETENGCIVLLSTVPQSDDELNLMNMFPGCTRAQLRRLSELVLRPKSMNVENDVRQLFSNYRSFIEKSVVVSKNHETGIYTAYAEFFDEQEMKQAIKEIHGKLNFTGKGTMQITVINEENRLFNQRRQQDSSSHFVLELSELPPEANEEILLENLRQRQLDVDVLSIFVPRCSLPSTYTLPVDDENAINLVMFESVFNDRTRFRSEVDIQVEPSTDDGRVTASILFNNPIDINTAIEMYSNTNENNRLHFGPYPVRLVPKLDYTIELHSEILKAIPNKVQQTIDTIENDPEFSTIRLVKNSMIEGKDDILQWSITGLDAQTINKARALFETLMKTYRYKSENPSWVDIIFSTSGKEFLTQTQHETQTYIWWDWESAVVRIYGDEESMVRAYSKIDAYVNNELSSNKRSVFIPMPPDCTIQHLKKSYAFRYLDKGKVKIDIEPLQKLISIRGDQSIIDEYVKKVTVVLSRLSRTSADSDRRFAIDNNSCLCCVCMEESKLPFLLANCKHSFCRQCLVNSFKRSFDATLSRQDFGIRCPHCDAGLIISDIMSLLGYGEVERLAKIGFKIHLRYQETDLTSCIGTNCDRVKITLLSTQTNLHVHSVF</sequence>
<keyword evidence="2" id="KW-0547">Nucleotide-binding</keyword>
<keyword evidence="7" id="KW-0067">ATP-binding</keyword>
<dbReference type="Proteomes" id="UP000681722">
    <property type="component" value="Unassembled WGS sequence"/>
</dbReference>
<dbReference type="EMBL" id="CAJNOQ010005698">
    <property type="protein sequence ID" value="CAF1108462.1"/>
    <property type="molecule type" value="Genomic_DNA"/>
</dbReference>
<dbReference type="SMART" id="SM00490">
    <property type="entry name" value="HELICc"/>
    <property type="match status" value="1"/>
</dbReference>
<dbReference type="SUPFAM" id="SSF54928">
    <property type="entry name" value="RNA-binding domain, RBD"/>
    <property type="match status" value="1"/>
</dbReference>
<feature type="domain" description="Helicase ATP-binding" evidence="12">
    <location>
        <begin position="98"/>
        <end position="262"/>
    </location>
</feature>
<dbReference type="Pfam" id="PF24641">
    <property type="entry name" value="KH_DEAH11_2nd"/>
    <property type="match status" value="1"/>
</dbReference>
<evidence type="ECO:0000259" key="13">
    <source>
        <dbReference type="PROSITE" id="PS51194"/>
    </source>
</evidence>
<feature type="domain" description="RRM" evidence="11">
    <location>
        <begin position="818"/>
        <end position="893"/>
    </location>
</feature>
<evidence type="ECO:0000259" key="11">
    <source>
        <dbReference type="PROSITE" id="PS50102"/>
    </source>
</evidence>
<reference evidence="14" key="1">
    <citation type="submission" date="2021-02" db="EMBL/GenBank/DDBJ databases">
        <authorList>
            <person name="Nowell W R."/>
        </authorList>
    </citation>
    <scope>NUCLEOTIDE SEQUENCE</scope>
</reference>
<feature type="domain" description="Helicase C-terminal" evidence="13">
    <location>
        <begin position="267"/>
        <end position="450"/>
    </location>
</feature>
<gene>
    <name evidence="14" type="ORF">GPM918_LOCUS19110</name>
    <name evidence="15" type="ORF">SRO942_LOCUS19107</name>
</gene>
<dbReference type="InterPro" id="IPR027417">
    <property type="entry name" value="P-loop_NTPase"/>
</dbReference>
<dbReference type="InterPro" id="IPR007502">
    <property type="entry name" value="Helicase-assoc_dom"/>
</dbReference>
<evidence type="ECO:0000313" key="15">
    <source>
        <dbReference type="EMBL" id="CAF3872997.1"/>
    </source>
</evidence>
<evidence type="ECO:0000256" key="6">
    <source>
        <dbReference type="ARBA" id="ARBA00022833"/>
    </source>
</evidence>
<dbReference type="InterPro" id="IPR014001">
    <property type="entry name" value="Helicase_ATP-bd"/>
</dbReference>
<dbReference type="InterPro" id="IPR056247">
    <property type="entry name" value="KH_DEAH11/12_2nd"/>
</dbReference>
<dbReference type="Pfam" id="PF00271">
    <property type="entry name" value="Helicase_C"/>
    <property type="match status" value="1"/>
</dbReference>
<evidence type="ECO:0000313" key="16">
    <source>
        <dbReference type="Proteomes" id="UP000663829"/>
    </source>
</evidence>
<dbReference type="Proteomes" id="UP000663829">
    <property type="component" value="Unassembled WGS sequence"/>
</dbReference>
<dbReference type="Pfam" id="PF00076">
    <property type="entry name" value="RRM_1"/>
    <property type="match status" value="1"/>
</dbReference>
<name>A0A814PNV7_9BILA</name>
<evidence type="ECO:0000313" key="14">
    <source>
        <dbReference type="EMBL" id="CAF1108462.1"/>
    </source>
</evidence>
<dbReference type="EMBL" id="CAJOBC010005698">
    <property type="protein sequence ID" value="CAF3872997.1"/>
    <property type="molecule type" value="Genomic_DNA"/>
</dbReference>
<dbReference type="GO" id="GO:0004386">
    <property type="term" value="F:helicase activity"/>
    <property type="evidence" value="ECO:0007669"/>
    <property type="project" value="UniProtKB-KW"/>
</dbReference>
<keyword evidence="6" id="KW-0862">Zinc</keyword>
<evidence type="ECO:0000256" key="3">
    <source>
        <dbReference type="ARBA" id="ARBA00022771"/>
    </source>
</evidence>
<keyword evidence="4" id="KW-0378">Hydrolase</keyword>
<dbReference type="Gene3D" id="3.30.40.10">
    <property type="entry name" value="Zinc/RING finger domain, C3HC4 (zinc finger)"/>
    <property type="match status" value="1"/>
</dbReference>
<dbReference type="PROSITE" id="PS51194">
    <property type="entry name" value="HELICASE_CTER"/>
    <property type="match status" value="1"/>
</dbReference>
<dbReference type="Gene3D" id="1.20.120.1080">
    <property type="match status" value="1"/>
</dbReference>
<evidence type="ECO:0000256" key="2">
    <source>
        <dbReference type="ARBA" id="ARBA00022741"/>
    </source>
</evidence>
<keyword evidence="9" id="KW-0694">RNA-binding</keyword>
<evidence type="ECO:0000259" key="10">
    <source>
        <dbReference type="PROSITE" id="PS50089"/>
    </source>
</evidence>
<dbReference type="PROSITE" id="PS50102">
    <property type="entry name" value="RRM"/>
    <property type="match status" value="1"/>
</dbReference>
<accession>A0A814PNV7</accession>
<dbReference type="InterPro" id="IPR001841">
    <property type="entry name" value="Znf_RING"/>
</dbReference>
<keyword evidence="3 8" id="KW-0863">Zinc-finger</keyword>
<dbReference type="InterPro" id="IPR035979">
    <property type="entry name" value="RBD_domain_sf"/>
</dbReference>
<dbReference type="InterPro" id="IPR012677">
    <property type="entry name" value="Nucleotide-bd_a/b_plait_sf"/>
</dbReference>
<dbReference type="CDD" id="cd16449">
    <property type="entry name" value="RING-HC"/>
    <property type="match status" value="1"/>
</dbReference>
<dbReference type="PANTHER" id="PTHR18934">
    <property type="entry name" value="ATP-DEPENDENT RNA HELICASE"/>
    <property type="match status" value="1"/>
</dbReference>
<dbReference type="Gene3D" id="3.30.70.330">
    <property type="match status" value="1"/>
</dbReference>
<dbReference type="CDD" id="cd17917">
    <property type="entry name" value="DEXHc_RHA-like"/>
    <property type="match status" value="1"/>
</dbReference>
<evidence type="ECO:0000256" key="1">
    <source>
        <dbReference type="ARBA" id="ARBA00022723"/>
    </source>
</evidence>
<evidence type="ECO:0000256" key="8">
    <source>
        <dbReference type="PROSITE-ProRule" id="PRU00175"/>
    </source>
</evidence>
<dbReference type="InterPro" id="IPR013083">
    <property type="entry name" value="Znf_RING/FYVE/PHD"/>
</dbReference>
<dbReference type="PROSITE" id="PS50089">
    <property type="entry name" value="ZF_RING_2"/>
    <property type="match status" value="1"/>
</dbReference>
<organism evidence="14 16">
    <name type="scientific">Didymodactylos carnosus</name>
    <dbReference type="NCBI Taxonomy" id="1234261"/>
    <lineage>
        <taxon>Eukaryota</taxon>
        <taxon>Metazoa</taxon>
        <taxon>Spiralia</taxon>
        <taxon>Gnathifera</taxon>
        <taxon>Rotifera</taxon>
        <taxon>Eurotatoria</taxon>
        <taxon>Bdelloidea</taxon>
        <taxon>Philodinida</taxon>
        <taxon>Philodinidae</taxon>
        <taxon>Didymodactylos</taxon>
    </lineage>
</organism>
<dbReference type="CDD" id="cd18791">
    <property type="entry name" value="SF2_C_RHA"/>
    <property type="match status" value="1"/>
</dbReference>
<keyword evidence="5" id="KW-0347">Helicase</keyword>
<keyword evidence="16" id="KW-1185">Reference proteome</keyword>
<evidence type="ECO:0000256" key="7">
    <source>
        <dbReference type="ARBA" id="ARBA00022840"/>
    </source>
</evidence>
<dbReference type="SMART" id="SM00847">
    <property type="entry name" value="HA2"/>
    <property type="match status" value="1"/>
</dbReference>
<dbReference type="SMART" id="SM00184">
    <property type="entry name" value="RING"/>
    <property type="match status" value="1"/>
</dbReference>
<dbReference type="InterPro" id="IPR027370">
    <property type="entry name" value="Znf-RING_euk"/>
</dbReference>
<protein>
    <recommendedName>
        <fullName evidence="17">RNA helicase</fullName>
    </recommendedName>
</protein>
<dbReference type="GO" id="GO:0008270">
    <property type="term" value="F:zinc ion binding"/>
    <property type="evidence" value="ECO:0007669"/>
    <property type="project" value="UniProtKB-KW"/>
</dbReference>
<dbReference type="GO" id="GO:0016787">
    <property type="term" value="F:hydrolase activity"/>
    <property type="evidence" value="ECO:0007669"/>
    <property type="project" value="UniProtKB-KW"/>
</dbReference>
<feature type="domain" description="RING-type" evidence="10">
    <location>
        <begin position="1482"/>
        <end position="1532"/>
    </location>
</feature>
<dbReference type="GO" id="GO:0003723">
    <property type="term" value="F:RNA binding"/>
    <property type="evidence" value="ECO:0007669"/>
    <property type="project" value="UniProtKB-UniRule"/>
</dbReference>
<dbReference type="PANTHER" id="PTHR18934:SF99">
    <property type="entry name" value="ATP-DEPENDENT RNA HELICASE DHX37-RELATED"/>
    <property type="match status" value="1"/>
</dbReference>
<dbReference type="InterPro" id="IPR000504">
    <property type="entry name" value="RRM_dom"/>
</dbReference>
<dbReference type="Pfam" id="PF13445">
    <property type="entry name" value="zf-RING_UBOX"/>
    <property type="match status" value="1"/>
</dbReference>
<evidence type="ECO:0000256" key="9">
    <source>
        <dbReference type="PROSITE-ProRule" id="PRU00176"/>
    </source>
</evidence>
<dbReference type="InterPro" id="IPR017907">
    <property type="entry name" value="Znf_RING_CS"/>
</dbReference>
<evidence type="ECO:0000256" key="4">
    <source>
        <dbReference type="ARBA" id="ARBA00022801"/>
    </source>
</evidence>
<evidence type="ECO:0000256" key="5">
    <source>
        <dbReference type="ARBA" id="ARBA00022806"/>
    </source>
</evidence>
<dbReference type="GO" id="GO:0005524">
    <property type="term" value="F:ATP binding"/>
    <property type="evidence" value="ECO:0007669"/>
    <property type="project" value="UniProtKB-KW"/>
</dbReference>
<keyword evidence="1" id="KW-0479">Metal-binding</keyword>
<evidence type="ECO:0000259" key="12">
    <source>
        <dbReference type="PROSITE" id="PS51192"/>
    </source>
</evidence>
<dbReference type="SMART" id="SM00487">
    <property type="entry name" value="DEXDc"/>
    <property type="match status" value="1"/>
</dbReference>
<dbReference type="SUPFAM" id="SSF57850">
    <property type="entry name" value="RING/U-box"/>
    <property type="match status" value="1"/>
</dbReference>
<dbReference type="OrthoDB" id="9985601at2759"/>
<dbReference type="SUPFAM" id="SSF52540">
    <property type="entry name" value="P-loop containing nucleoside triphosphate hydrolases"/>
    <property type="match status" value="1"/>
</dbReference>
<dbReference type="CDD" id="cd00590">
    <property type="entry name" value="RRM_SF"/>
    <property type="match status" value="1"/>
</dbReference>
<dbReference type="SMART" id="SM00360">
    <property type="entry name" value="RRM"/>
    <property type="match status" value="1"/>
</dbReference>
<evidence type="ECO:0008006" key="17">
    <source>
        <dbReference type="Google" id="ProtNLM"/>
    </source>
</evidence>
<dbReference type="InterPro" id="IPR001650">
    <property type="entry name" value="Helicase_C-like"/>
</dbReference>
<proteinExistence type="predicted"/>
<dbReference type="PROSITE" id="PS51192">
    <property type="entry name" value="HELICASE_ATP_BIND_1"/>
    <property type="match status" value="1"/>
</dbReference>
<dbReference type="PROSITE" id="PS00518">
    <property type="entry name" value="ZF_RING_1"/>
    <property type="match status" value="1"/>
</dbReference>